<dbReference type="HAMAP" id="MF_00984">
    <property type="entry name" value="SSB"/>
    <property type="match status" value="1"/>
</dbReference>
<evidence type="ECO:0000313" key="6">
    <source>
        <dbReference type="Proteomes" id="UP000032900"/>
    </source>
</evidence>
<keyword evidence="2" id="KW-0234">DNA repair</keyword>
<dbReference type="AlphaFoldDB" id="A0A0E9LW73"/>
<dbReference type="Gene3D" id="2.40.50.140">
    <property type="entry name" value="Nucleic acid-binding proteins"/>
    <property type="match status" value="1"/>
</dbReference>
<evidence type="ECO:0000256" key="3">
    <source>
        <dbReference type="PIRNR" id="PIRNR002070"/>
    </source>
</evidence>
<dbReference type="SUPFAM" id="SSF50249">
    <property type="entry name" value="Nucleic acid-binding proteins"/>
    <property type="match status" value="1"/>
</dbReference>
<keyword evidence="2" id="KW-0227">DNA damage</keyword>
<dbReference type="RefSeq" id="WP_062122948.1">
    <property type="nucleotide sequence ID" value="NZ_BAZW01000006.1"/>
</dbReference>
<evidence type="ECO:0000256" key="4">
    <source>
        <dbReference type="SAM" id="MobiDB-lite"/>
    </source>
</evidence>
<keyword evidence="2" id="KW-0233">DNA recombination</keyword>
<dbReference type="NCBIfam" id="TIGR00621">
    <property type="entry name" value="ssb"/>
    <property type="match status" value="1"/>
</dbReference>
<dbReference type="GO" id="GO:0006310">
    <property type="term" value="P:DNA recombination"/>
    <property type="evidence" value="ECO:0007669"/>
    <property type="project" value="UniProtKB-UniRule"/>
</dbReference>
<sequence>MINKAILVGNVGRDPEIRYFDNDQAVANFSLATTERSFKTRDGQEIPERTEWHNIVAWRGLAKLAENYIKKGTQLYIEGKIKTRSYDDANGVKKYATEIVADVIQLLGRKSDNDGSSTYPSQSGGQPASTSSAPRPPESNKVQNGPDKQPDFLSDDNGPEDDLPF</sequence>
<dbReference type="PANTHER" id="PTHR10302">
    <property type="entry name" value="SINGLE-STRANDED DNA-BINDING PROTEIN"/>
    <property type="match status" value="1"/>
</dbReference>
<comment type="subunit">
    <text evidence="2">Homotetramer.</text>
</comment>
<comment type="caution">
    <text evidence="5">The sequence shown here is derived from an EMBL/GenBank/DDBJ whole genome shotgun (WGS) entry which is preliminary data.</text>
</comment>
<dbReference type="Pfam" id="PF00436">
    <property type="entry name" value="SSB"/>
    <property type="match status" value="1"/>
</dbReference>
<dbReference type="InterPro" id="IPR012340">
    <property type="entry name" value="NA-bd_OB-fold"/>
</dbReference>
<dbReference type="GO" id="GO:0009295">
    <property type="term" value="C:nucleoid"/>
    <property type="evidence" value="ECO:0007669"/>
    <property type="project" value="TreeGrafter"/>
</dbReference>
<comment type="function">
    <text evidence="2">Plays an important role in DNA replication, recombination and repair. Binds to ssDNA and to an array of partner proteins to recruit them to their sites of action during DNA metabolism.</text>
</comment>
<dbReference type="GO" id="GO:0006281">
    <property type="term" value="P:DNA repair"/>
    <property type="evidence" value="ECO:0007669"/>
    <property type="project" value="UniProtKB-UniRule"/>
</dbReference>
<reference evidence="5 6" key="1">
    <citation type="journal article" date="2015" name="Microbes Environ.">
        <title>Distribution and evolution of nitrogen fixation genes in the phylum bacteroidetes.</title>
        <authorList>
            <person name="Inoue J."/>
            <person name="Oshima K."/>
            <person name="Suda W."/>
            <person name="Sakamoto M."/>
            <person name="Iino T."/>
            <person name="Noda S."/>
            <person name="Hongoh Y."/>
            <person name="Hattori M."/>
            <person name="Ohkuma M."/>
        </authorList>
    </citation>
    <scope>NUCLEOTIDE SEQUENCE [LARGE SCALE GENOMIC DNA]</scope>
    <source>
        <strain evidence="5">JCM 15548</strain>
    </source>
</reference>
<dbReference type="PIRSF" id="PIRSF002070">
    <property type="entry name" value="SSB"/>
    <property type="match status" value="1"/>
</dbReference>
<evidence type="ECO:0000313" key="5">
    <source>
        <dbReference type="EMBL" id="GAO29115.1"/>
    </source>
</evidence>
<dbReference type="InterPro" id="IPR011344">
    <property type="entry name" value="ssDNA-bd"/>
</dbReference>
<keyword evidence="2" id="KW-0235">DNA replication</keyword>
<dbReference type="PROSITE" id="PS50935">
    <property type="entry name" value="SSB"/>
    <property type="match status" value="1"/>
</dbReference>
<comment type="caution">
    <text evidence="2">Lacks conserved residue(s) required for the propagation of feature annotation.</text>
</comment>
<organism evidence="5 6">
    <name type="scientific">Geofilum rubicundum JCM 15548</name>
    <dbReference type="NCBI Taxonomy" id="1236989"/>
    <lineage>
        <taxon>Bacteria</taxon>
        <taxon>Pseudomonadati</taxon>
        <taxon>Bacteroidota</taxon>
        <taxon>Bacteroidia</taxon>
        <taxon>Marinilabiliales</taxon>
        <taxon>Marinilabiliaceae</taxon>
        <taxon>Geofilum</taxon>
    </lineage>
</organism>
<dbReference type="STRING" id="1236989.JCM15548_11272"/>
<feature type="short sequence motif" description="Important for interaction with partner proteins" evidence="2">
    <location>
        <begin position="160"/>
        <end position="165"/>
    </location>
</feature>
<dbReference type="CDD" id="cd04496">
    <property type="entry name" value="SSB_OBF"/>
    <property type="match status" value="1"/>
</dbReference>
<dbReference type="InterPro" id="IPR000424">
    <property type="entry name" value="Primosome_PriB/ssb"/>
</dbReference>
<evidence type="ECO:0000256" key="2">
    <source>
        <dbReference type="HAMAP-Rule" id="MF_00984"/>
    </source>
</evidence>
<keyword evidence="6" id="KW-1185">Reference proteome</keyword>
<keyword evidence="1 2" id="KW-0238">DNA-binding</keyword>
<accession>A0A0E9LW73</accession>
<feature type="compositionally biased region" description="Acidic residues" evidence="4">
    <location>
        <begin position="153"/>
        <end position="165"/>
    </location>
</feature>
<dbReference type="GO" id="GO:0003697">
    <property type="term" value="F:single-stranded DNA binding"/>
    <property type="evidence" value="ECO:0007669"/>
    <property type="project" value="UniProtKB-UniRule"/>
</dbReference>
<feature type="region of interest" description="Disordered" evidence="4">
    <location>
        <begin position="111"/>
        <end position="165"/>
    </location>
</feature>
<dbReference type="Proteomes" id="UP000032900">
    <property type="component" value="Unassembled WGS sequence"/>
</dbReference>
<gene>
    <name evidence="5" type="ORF">JCM15548_11272</name>
</gene>
<dbReference type="GO" id="GO:0006260">
    <property type="term" value="P:DNA replication"/>
    <property type="evidence" value="ECO:0007669"/>
    <property type="project" value="UniProtKB-UniRule"/>
</dbReference>
<dbReference type="EMBL" id="BAZW01000006">
    <property type="protein sequence ID" value="GAO29115.1"/>
    <property type="molecule type" value="Genomic_DNA"/>
</dbReference>
<dbReference type="PANTHER" id="PTHR10302:SF0">
    <property type="entry name" value="SINGLE-STRANDED DNA-BINDING PROTEIN, MITOCHONDRIAL"/>
    <property type="match status" value="1"/>
</dbReference>
<evidence type="ECO:0000256" key="1">
    <source>
        <dbReference type="ARBA" id="ARBA00023125"/>
    </source>
</evidence>
<proteinExistence type="inferred from homology"/>
<dbReference type="OrthoDB" id="9809878at2"/>
<protein>
    <recommendedName>
        <fullName evidence="2 3">Single-stranded DNA-binding protein</fullName>
        <shortName evidence="2">SSB</shortName>
    </recommendedName>
</protein>
<name>A0A0E9LW73_9BACT</name>
<feature type="compositionally biased region" description="Polar residues" evidence="4">
    <location>
        <begin position="114"/>
        <end position="133"/>
    </location>
</feature>